<comment type="caution">
    <text evidence="2">The sequence shown here is derived from an EMBL/GenBank/DDBJ whole genome shotgun (WGS) entry which is preliminary data.</text>
</comment>
<feature type="transmembrane region" description="Helical" evidence="1">
    <location>
        <begin position="30"/>
        <end position="53"/>
    </location>
</feature>
<dbReference type="EMBL" id="JBBUKT010000002">
    <property type="protein sequence ID" value="MEK7950066.1"/>
    <property type="molecule type" value="Genomic_DNA"/>
</dbReference>
<evidence type="ECO:0000256" key="1">
    <source>
        <dbReference type="SAM" id="Phobius"/>
    </source>
</evidence>
<reference evidence="2 3" key="1">
    <citation type="submission" date="2024-04" db="EMBL/GenBank/DDBJ databases">
        <title>Luteolibacter sp. isolated from soil.</title>
        <authorList>
            <person name="An J."/>
        </authorList>
    </citation>
    <scope>NUCLEOTIDE SEQUENCE [LARGE SCALE GENOMIC DNA]</scope>
    <source>
        <strain evidence="2 3">Y139</strain>
    </source>
</reference>
<evidence type="ECO:0000313" key="2">
    <source>
        <dbReference type="EMBL" id="MEK7950066.1"/>
    </source>
</evidence>
<organism evidence="2 3">
    <name type="scientific">Luteolibacter soli</name>
    <dbReference type="NCBI Taxonomy" id="3135280"/>
    <lineage>
        <taxon>Bacteria</taxon>
        <taxon>Pseudomonadati</taxon>
        <taxon>Verrucomicrobiota</taxon>
        <taxon>Verrucomicrobiia</taxon>
        <taxon>Verrucomicrobiales</taxon>
        <taxon>Verrucomicrobiaceae</taxon>
        <taxon>Luteolibacter</taxon>
    </lineage>
</organism>
<name>A0ABU9AQS2_9BACT</name>
<proteinExistence type="predicted"/>
<dbReference type="Proteomes" id="UP001371305">
    <property type="component" value="Unassembled WGS sequence"/>
</dbReference>
<accession>A0ABU9AQS2</accession>
<gene>
    <name evidence="2" type="ORF">WKV53_06150</name>
</gene>
<keyword evidence="1" id="KW-0812">Transmembrane</keyword>
<sequence length="57" mass="6006">MRSIASAIIVVCGTFGILNAHRLVAGPDPFGSVTFVICLLLLVVGVGGWIYCLKNDD</sequence>
<evidence type="ECO:0008006" key="4">
    <source>
        <dbReference type="Google" id="ProtNLM"/>
    </source>
</evidence>
<keyword evidence="3" id="KW-1185">Reference proteome</keyword>
<keyword evidence="1" id="KW-1133">Transmembrane helix</keyword>
<keyword evidence="1" id="KW-0472">Membrane</keyword>
<protein>
    <recommendedName>
        <fullName evidence="4">DUF202 domain-containing protein</fullName>
    </recommendedName>
</protein>
<dbReference type="RefSeq" id="WP_341403480.1">
    <property type="nucleotide sequence ID" value="NZ_JBBUKT010000002.1"/>
</dbReference>
<evidence type="ECO:0000313" key="3">
    <source>
        <dbReference type="Proteomes" id="UP001371305"/>
    </source>
</evidence>